<dbReference type="EMBL" id="JACMSC010000016">
    <property type="protein sequence ID" value="KAG6482568.1"/>
    <property type="molecule type" value="Genomic_DNA"/>
</dbReference>
<evidence type="ECO:0000313" key="3">
    <source>
        <dbReference type="Proteomes" id="UP000734854"/>
    </source>
</evidence>
<comment type="caution">
    <text evidence="2">The sequence shown here is derived from an EMBL/GenBank/DDBJ whole genome shotgun (WGS) entry which is preliminary data.</text>
</comment>
<reference evidence="2 3" key="1">
    <citation type="submission" date="2020-08" db="EMBL/GenBank/DDBJ databases">
        <title>Plant Genome Project.</title>
        <authorList>
            <person name="Zhang R.-G."/>
        </authorList>
    </citation>
    <scope>NUCLEOTIDE SEQUENCE [LARGE SCALE GENOMIC DNA]</scope>
    <source>
        <tissue evidence="2">Rhizome</tissue>
    </source>
</reference>
<dbReference type="PANTHER" id="PTHR46691:SF1">
    <property type="entry name" value="AT-RICH INTERACTIVE DOMAIN-CONTAINING PROTEIN 2"/>
    <property type="match status" value="1"/>
</dbReference>
<dbReference type="AlphaFoldDB" id="A0A8J5KMG8"/>
<keyword evidence="3" id="KW-1185">Reference proteome</keyword>
<organism evidence="2 3">
    <name type="scientific">Zingiber officinale</name>
    <name type="common">Ginger</name>
    <name type="synonym">Amomum zingiber</name>
    <dbReference type="NCBI Taxonomy" id="94328"/>
    <lineage>
        <taxon>Eukaryota</taxon>
        <taxon>Viridiplantae</taxon>
        <taxon>Streptophyta</taxon>
        <taxon>Embryophyta</taxon>
        <taxon>Tracheophyta</taxon>
        <taxon>Spermatophyta</taxon>
        <taxon>Magnoliopsida</taxon>
        <taxon>Liliopsida</taxon>
        <taxon>Zingiberales</taxon>
        <taxon>Zingiberaceae</taxon>
        <taxon>Zingiber</taxon>
    </lineage>
</organism>
<dbReference type="Proteomes" id="UP000734854">
    <property type="component" value="Unassembled WGS sequence"/>
</dbReference>
<name>A0A8J5KMG8_ZINOF</name>
<protein>
    <submittedName>
        <fullName evidence="2">Uncharacterized protein</fullName>
    </submittedName>
</protein>
<evidence type="ECO:0000313" key="2">
    <source>
        <dbReference type="EMBL" id="KAG6482568.1"/>
    </source>
</evidence>
<dbReference type="PANTHER" id="PTHR46691">
    <property type="entry name" value="HIGH MOBILITY GROUP B PROTEIN 9"/>
    <property type="match status" value="1"/>
</dbReference>
<accession>A0A8J5KMG8</accession>
<sequence length="241" mass="27392">MHRFCDQWGSAGDRGEEMAGTDGGVRVPAHHPPPEPPSCCADLEMSLQPPREPERLPAIETNAVKWPPAPRRPHSFTVSGSIDGKFEYGYMVTVKIGTETLRGVLYHVQSSRHQLRHLQLLKVRAKDKAAAAPPRPCAPEAEQEGPQFLLRREAFQAESSVPSQGESWSKLNEKDRMVRTEEVDESDKANWIRCHCESDLLSSILFIHVHQDFGIKDKERYKKEIQEHKERLKLAQLEESK</sequence>
<proteinExistence type="predicted"/>
<gene>
    <name evidence="2" type="ORF">ZIOFF_059200</name>
</gene>
<feature type="region of interest" description="Disordered" evidence="1">
    <location>
        <begin position="1"/>
        <end position="34"/>
    </location>
</feature>
<evidence type="ECO:0000256" key="1">
    <source>
        <dbReference type="SAM" id="MobiDB-lite"/>
    </source>
</evidence>